<dbReference type="Gene3D" id="3.30.460.10">
    <property type="entry name" value="Beta Polymerase, domain 2"/>
    <property type="match status" value="1"/>
</dbReference>
<comment type="function">
    <text evidence="7">Adds poly(A) tail to the 3' end of many RNAs, which usually targets these RNAs for decay. Plays a significant role in the global control of gene expression, through influencing the rate of transcript degradation, and in the general RNA quality control.</text>
</comment>
<dbReference type="SUPFAM" id="SSF81301">
    <property type="entry name" value="Nucleotidyltransferase"/>
    <property type="match status" value="1"/>
</dbReference>
<feature type="domain" description="tRNA nucleotidyltransferase/poly(A) polymerase RNA and SrmB- binding" evidence="12">
    <location>
        <begin position="276"/>
        <end position="338"/>
    </location>
</feature>
<evidence type="ECO:0000256" key="5">
    <source>
        <dbReference type="ARBA" id="ARBA00022884"/>
    </source>
</evidence>
<dbReference type="Pfam" id="PF12627">
    <property type="entry name" value="PolyA_pol_RNAbd"/>
    <property type="match status" value="1"/>
</dbReference>
<dbReference type="NCBIfam" id="TIGR01942">
    <property type="entry name" value="pcnB"/>
    <property type="match status" value="1"/>
</dbReference>
<keyword evidence="1 7" id="KW-0507">mRNA processing</keyword>
<dbReference type="EC" id="2.7.7.19" evidence="7"/>
<feature type="compositionally biased region" description="Basic residues" evidence="9">
    <location>
        <begin position="502"/>
        <end position="515"/>
    </location>
</feature>
<keyword evidence="3 7" id="KW-0547">Nucleotide-binding</keyword>
<evidence type="ECO:0000313" key="14">
    <source>
        <dbReference type="Proteomes" id="UP000249700"/>
    </source>
</evidence>
<dbReference type="AlphaFoldDB" id="A0A328XGM5"/>
<dbReference type="SUPFAM" id="SSF81891">
    <property type="entry name" value="Poly A polymerase C-terminal region-like"/>
    <property type="match status" value="1"/>
</dbReference>
<evidence type="ECO:0000256" key="4">
    <source>
        <dbReference type="ARBA" id="ARBA00022840"/>
    </source>
</evidence>
<feature type="active site" evidence="7">
    <location>
        <position position="137"/>
    </location>
</feature>
<protein>
    <recommendedName>
        <fullName evidence="7">Poly(A) polymerase I</fullName>
        <shortName evidence="7">PAP I</shortName>
        <ecNumber evidence="7">2.7.7.19</ecNumber>
    </recommendedName>
</protein>
<dbReference type="GO" id="GO:0043633">
    <property type="term" value="P:polyadenylation-dependent RNA catabolic process"/>
    <property type="evidence" value="ECO:0007669"/>
    <property type="project" value="InterPro"/>
</dbReference>
<dbReference type="InterPro" id="IPR025866">
    <property type="entry name" value="PolyA_pol_arg_C_dom"/>
</dbReference>
<organism evidence="13 14">
    <name type="scientific">Onishia taeanensis</name>
    <dbReference type="NCBI Taxonomy" id="284577"/>
    <lineage>
        <taxon>Bacteria</taxon>
        <taxon>Pseudomonadati</taxon>
        <taxon>Pseudomonadota</taxon>
        <taxon>Gammaproteobacteria</taxon>
        <taxon>Oceanospirillales</taxon>
        <taxon>Halomonadaceae</taxon>
        <taxon>Onishia</taxon>
    </lineage>
</organism>
<comment type="caution">
    <text evidence="13">The sequence shown here is derived from an EMBL/GenBank/DDBJ whole genome shotgun (WGS) entry which is preliminary data.</text>
</comment>
<evidence type="ECO:0000256" key="9">
    <source>
        <dbReference type="SAM" id="MobiDB-lite"/>
    </source>
</evidence>
<dbReference type="InterPro" id="IPR002646">
    <property type="entry name" value="PolA_pol_head_dom"/>
</dbReference>
<dbReference type="FunFam" id="3.30.460.10:FF:000035">
    <property type="entry name" value="Poly(A) polymerase I"/>
    <property type="match status" value="1"/>
</dbReference>
<dbReference type="PANTHER" id="PTHR43051">
    <property type="entry name" value="POLYNUCLEOTIDE ADENYLYLTRANSFERASE FAMILY PROTEIN"/>
    <property type="match status" value="1"/>
</dbReference>
<feature type="active site" evidence="7">
    <location>
        <position position="139"/>
    </location>
</feature>
<feature type="domain" description="Polymerase A arginine-rich C-terminal" evidence="11">
    <location>
        <begin position="391"/>
        <end position="512"/>
    </location>
</feature>
<evidence type="ECO:0000256" key="7">
    <source>
        <dbReference type="HAMAP-Rule" id="MF_00957"/>
    </source>
</evidence>
<feature type="domain" description="Poly A polymerase head" evidence="10">
    <location>
        <begin position="119"/>
        <end position="249"/>
    </location>
</feature>
<gene>
    <name evidence="7" type="primary">pcnB</name>
    <name evidence="13" type="ORF">BCL93_11119</name>
</gene>
<feature type="active site" evidence="7">
    <location>
        <position position="218"/>
    </location>
</feature>
<dbReference type="InterPro" id="IPR032828">
    <property type="entry name" value="PolyA_RNA-bd"/>
</dbReference>
<dbReference type="GO" id="GO:0005524">
    <property type="term" value="F:ATP binding"/>
    <property type="evidence" value="ECO:0007669"/>
    <property type="project" value="UniProtKB-UniRule"/>
</dbReference>
<evidence type="ECO:0000256" key="1">
    <source>
        <dbReference type="ARBA" id="ARBA00022664"/>
    </source>
</evidence>
<dbReference type="GO" id="GO:0003723">
    <property type="term" value="F:RNA binding"/>
    <property type="evidence" value="ECO:0007669"/>
    <property type="project" value="UniProtKB-UniRule"/>
</dbReference>
<comment type="catalytic activity">
    <reaction evidence="7">
        <text>RNA(n) + ATP = RNA(n)-3'-adenine ribonucleotide + diphosphate</text>
        <dbReference type="Rhea" id="RHEA:11332"/>
        <dbReference type="Rhea" id="RHEA-COMP:14527"/>
        <dbReference type="Rhea" id="RHEA-COMP:17347"/>
        <dbReference type="ChEBI" id="CHEBI:30616"/>
        <dbReference type="ChEBI" id="CHEBI:33019"/>
        <dbReference type="ChEBI" id="CHEBI:140395"/>
        <dbReference type="ChEBI" id="CHEBI:173115"/>
        <dbReference type="EC" id="2.7.7.19"/>
    </reaction>
</comment>
<dbReference type="GO" id="GO:1990817">
    <property type="term" value="F:poly(A) RNA polymerase activity"/>
    <property type="evidence" value="ECO:0007669"/>
    <property type="project" value="UniProtKB-UniRule"/>
</dbReference>
<reference evidence="13 14" key="1">
    <citation type="submission" date="2018-06" db="EMBL/GenBank/DDBJ databases">
        <title>Comparative analysis of microorganisms from saline springs in Andes Mountain Range, Colombia.</title>
        <authorList>
            <person name="Rubin E."/>
        </authorList>
    </citation>
    <scope>NUCLEOTIDE SEQUENCE [LARGE SCALE GENOMIC DNA]</scope>
    <source>
        <strain evidence="13 14">USBA-857</strain>
    </source>
</reference>
<dbReference type="InterPro" id="IPR010206">
    <property type="entry name" value="PolA_pol_I"/>
</dbReference>
<evidence type="ECO:0000259" key="10">
    <source>
        <dbReference type="Pfam" id="PF01743"/>
    </source>
</evidence>
<evidence type="ECO:0000259" key="11">
    <source>
        <dbReference type="Pfam" id="PF12626"/>
    </source>
</evidence>
<evidence type="ECO:0000256" key="6">
    <source>
        <dbReference type="ARBA" id="ARBA00023163"/>
    </source>
</evidence>
<dbReference type="GO" id="GO:0006397">
    <property type="term" value="P:mRNA processing"/>
    <property type="evidence" value="ECO:0007669"/>
    <property type="project" value="UniProtKB-KW"/>
</dbReference>
<evidence type="ECO:0000259" key="12">
    <source>
        <dbReference type="Pfam" id="PF12627"/>
    </source>
</evidence>
<keyword evidence="5 7" id="KW-0694">RNA-binding</keyword>
<dbReference type="EMBL" id="QLSX01000011">
    <property type="protein sequence ID" value="RAR58537.1"/>
    <property type="molecule type" value="Genomic_DNA"/>
</dbReference>
<dbReference type="Gene3D" id="1.10.3090.10">
    <property type="entry name" value="cca-adding enzyme, domain 2"/>
    <property type="match status" value="1"/>
</dbReference>
<comment type="similarity">
    <text evidence="7 8">Belongs to the tRNA nucleotidyltransferase/poly(A) polymerase family.</text>
</comment>
<dbReference type="Pfam" id="PF12626">
    <property type="entry name" value="PolyA_pol_arg_C"/>
    <property type="match status" value="1"/>
</dbReference>
<keyword evidence="4 7" id="KW-0067">ATP-binding</keyword>
<dbReference type="HAMAP" id="MF_00957">
    <property type="entry name" value="PolyA_pol"/>
    <property type="match status" value="1"/>
</dbReference>
<dbReference type="CDD" id="cd05398">
    <property type="entry name" value="NT_ClassII-CCAase"/>
    <property type="match status" value="1"/>
</dbReference>
<dbReference type="Pfam" id="PF01743">
    <property type="entry name" value="PolyA_pol"/>
    <property type="match status" value="1"/>
</dbReference>
<keyword evidence="6 7" id="KW-0804">Transcription</keyword>
<dbReference type="InterPro" id="IPR043519">
    <property type="entry name" value="NT_sf"/>
</dbReference>
<evidence type="ECO:0000256" key="2">
    <source>
        <dbReference type="ARBA" id="ARBA00022679"/>
    </source>
</evidence>
<evidence type="ECO:0000256" key="3">
    <source>
        <dbReference type="ARBA" id="ARBA00022741"/>
    </source>
</evidence>
<proteinExistence type="inferred from homology"/>
<feature type="region of interest" description="Disordered" evidence="9">
    <location>
        <begin position="485"/>
        <end position="525"/>
    </location>
</feature>
<evidence type="ECO:0000256" key="8">
    <source>
        <dbReference type="RuleBase" id="RU003953"/>
    </source>
</evidence>
<sequence>MLTGEANWPPLSASGGHGHLDIFCTNPFPKPGNGSQGVGGRLHLGFALASRFRCMFKGFTRFLQAPGERLKSLFSPQDAAGQTPALRVIPRDNHDVSRKLFSDAALKVLYRLHNAGFEAYLVGGSIRDSLLGKTPKDFDVATDATPEELRDLFRNSRIIGRRFRIVHVRFGREVIEVTTFRGRPGDDHGGQQSQQSQDGLLLRDNVWGNVEEDALRRDFTVNALYYNIADFSIHDWANGVRDIEARTLRLIGDPATRYREDPVRMLRAVRFAAKLDFDMDAATEAPIRELAPLLLQIPPARLFDEILKLFLAGHALDTFRALRHHGLFPMLFPEADEALEALPWAEQLMERALANTDDRIRRDRPVTPAFLIGALLWPAVTLRHQTLIDDGMPEVPALHSAAQQVVGRQLKHVSIPKRFSIPMREIWDLQMHLPKRHGKRAFQTLEHPRFRAAYDFLLLREEAGEIEPGLGTWWTAFQDADEHEQRRLLQKLGSDPAGSGGGKKRKRRPRRRRRSAAPSTSDQQD</sequence>
<name>A0A328XGM5_9GAMM</name>
<dbReference type="PANTHER" id="PTHR43051:SF1">
    <property type="entry name" value="POLYNUCLEOTIDE ADENYLYLTRANSFERASE FAMILY PROTEIN"/>
    <property type="match status" value="1"/>
</dbReference>
<keyword evidence="2 7" id="KW-0808">Transferase</keyword>
<dbReference type="Proteomes" id="UP000249700">
    <property type="component" value="Unassembled WGS sequence"/>
</dbReference>
<accession>A0A328XGM5</accession>
<evidence type="ECO:0000313" key="13">
    <source>
        <dbReference type="EMBL" id="RAR58537.1"/>
    </source>
</evidence>
<dbReference type="InterPro" id="IPR052191">
    <property type="entry name" value="tRNA_ntf/polyA_polymerase_I"/>
</dbReference>